<proteinExistence type="predicted"/>
<evidence type="ECO:0000313" key="2">
    <source>
        <dbReference type="Proteomes" id="UP000634136"/>
    </source>
</evidence>
<dbReference type="AlphaFoldDB" id="A0A834SBX9"/>
<reference evidence="1" key="1">
    <citation type="submission" date="2020-09" db="EMBL/GenBank/DDBJ databases">
        <title>Genome-Enabled Discovery of Anthraquinone Biosynthesis in Senna tora.</title>
        <authorList>
            <person name="Kang S.-H."/>
            <person name="Pandey R.P."/>
            <person name="Lee C.-M."/>
            <person name="Sim J.-S."/>
            <person name="Jeong J.-T."/>
            <person name="Choi B.-S."/>
            <person name="Jung M."/>
            <person name="Ginzburg D."/>
            <person name="Zhao K."/>
            <person name="Won S.Y."/>
            <person name="Oh T.-J."/>
            <person name="Yu Y."/>
            <person name="Kim N.-H."/>
            <person name="Lee O.R."/>
            <person name="Lee T.-H."/>
            <person name="Bashyal P."/>
            <person name="Kim T.-S."/>
            <person name="Lee W.-H."/>
            <person name="Kawkins C."/>
            <person name="Kim C.-K."/>
            <person name="Kim J.S."/>
            <person name="Ahn B.O."/>
            <person name="Rhee S.Y."/>
            <person name="Sohng J.K."/>
        </authorList>
    </citation>
    <scope>NUCLEOTIDE SEQUENCE</scope>
    <source>
        <tissue evidence="1">Leaf</tissue>
    </source>
</reference>
<dbReference type="Proteomes" id="UP000634136">
    <property type="component" value="Unassembled WGS sequence"/>
</dbReference>
<accession>A0A834SBX9</accession>
<keyword evidence="2" id="KW-1185">Reference proteome</keyword>
<sequence>MAWMMAKEWKKPLKSSLLLLLVSSKF</sequence>
<evidence type="ECO:0000313" key="1">
    <source>
        <dbReference type="EMBL" id="KAF7800935.1"/>
    </source>
</evidence>
<comment type="caution">
    <text evidence="1">The sequence shown here is derived from an EMBL/GenBank/DDBJ whole genome shotgun (WGS) entry which is preliminary data.</text>
</comment>
<organism evidence="1 2">
    <name type="scientific">Senna tora</name>
    <dbReference type="NCBI Taxonomy" id="362788"/>
    <lineage>
        <taxon>Eukaryota</taxon>
        <taxon>Viridiplantae</taxon>
        <taxon>Streptophyta</taxon>
        <taxon>Embryophyta</taxon>
        <taxon>Tracheophyta</taxon>
        <taxon>Spermatophyta</taxon>
        <taxon>Magnoliopsida</taxon>
        <taxon>eudicotyledons</taxon>
        <taxon>Gunneridae</taxon>
        <taxon>Pentapetalae</taxon>
        <taxon>rosids</taxon>
        <taxon>fabids</taxon>
        <taxon>Fabales</taxon>
        <taxon>Fabaceae</taxon>
        <taxon>Caesalpinioideae</taxon>
        <taxon>Cassia clade</taxon>
        <taxon>Senna</taxon>
    </lineage>
</organism>
<protein>
    <submittedName>
        <fullName evidence="1">Uncharacterized protein</fullName>
    </submittedName>
</protein>
<gene>
    <name evidence="1" type="ORF">G2W53_044571</name>
</gene>
<name>A0A834SBX9_9FABA</name>
<dbReference type="EMBL" id="JAAIUW010000104">
    <property type="protein sequence ID" value="KAF7800935.1"/>
    <property type="molecule type" value="Genomic_DNA"/>
</dbReference>